<evidence type="ECO:0000313" key="7">
    <source>
        <dbReference type="Proteomes" id="UP001276659"/>
    </source>
</evidence>
<proteinExistence type="predicted"/>
<organism evidence="6 7">
    <name type="scientific">Lepraria neglecta</name>
    <dbReference type="NCBI Taxonomy" id="209136"/>
    <lineage>
        <taxon>Eukaryota</taxon>
        <taxon>Fungi</taxon>
        <taxon>Dikarya</taxon>
        <taxon>Ascomycota</taxon>
        <taxon>Pezizomycotina</taxon>
        <taxon>Lecanoromycetes</taxon>
        <taxon>OSLEUM clade</taxon>
        <taxon>Lecanoromycetidae</taxon>
        <taxon>Lecanorales</taxon>
        <taxon>Lecanorineae</taxon>
        <taxon>Stereocaulaceae</taxon>
        <taxon>Lepraria</taxon>
    </lineage>
</organism>
<dbReference type="Proteomes" id="UP001276659">
    <property type="component" value="Unassembled WGS sequence"/>
</dbReference>
<dbReference type="EMBL" id="JASNWA010000004">
    <property type="protein sequence ID" value="KAK3177151.1"/>
    <property type="molecule type" value="Genomic_DNA"/>
</dbReference>
<dbReference type="PANTHER" id="PTHR47660:SF2">
    <property type="entry name" value="TRANSCRIPTION FACTOR WITH C2H2 AND ZN(2)-CYS(6) DNA BINDING DOMAIN (EUROFUNG)"/>
    <property type="match status" value="1"/>
</dbReference>
<comment type="caution">
    <text evidence="6">The sequence shown here is derived from an EMBL/GenBank/DDBJ whole genome shotgun (WGS) entry which is preliminary data.</text>
</comment>
<keyword evidence="3" id="KW-0805">Transcription regulation</keyword>
<dbReference type="GO" id="GO:0046872">
    <property type="term" value="F:metal ion binding"/>
    <property type="evidence" value="ECO:0007669"/>
    <property type="project" value="UniProtKB-KW"/>
</dbReference>
<evidence type="ECO:0000256" key="1">
    <source>
        <dbReference type="ARBA" id="ARBA00022723"/>
    </source>
</evidence>
<dbReference type="PANTHER" id="PTHR47660">
    <property type="entry name" value="TRANSCRIPTION FACTOR WITH C2H2 AND ZN(2)-CYS(6) DNA BINDING DOMAIN (EUROFUNG)-RELATED-RELATED"/>
    <property type="match status" value="1"/>
</dbReference>
<keyword evidence="4" id="KW-0804">Transcription</keyword>
<accession>A0AAD9ZEI8</accession>
<evidence type="ECO:0000256" key="2">
    <source>
        <dbReference type="ARBA" id="ARBA00022833"/>
    </source>
</evidence>
<reference evidence="6" key="1">
    <citation type="submission" date="2022-11" db="EMBL/GenBank/DDBJ databases">
        <title>Chromosomal genome sequence assembly and mating type (MAT) locus characterization of the leprose asexual lichenized fungus Lepraria neglecta (Nyl.) Erichsen.</title>
        <authorList>
            <person name="Allen J.L."/>
            <person name="Pfeffer B."/>
        </authorList>
    </citation>
    <scope>NUCLEOTIDE SEQUENCE</scope>
    <source>
        <strain evidence="6">Allen 5258</strain>
    </source>
</reference>
<gene>
    <name evidence="6" type="ORF">OEA41_008479</name>
</gene>
<protein>
    <submittedName>
        <fullName evidence="6">Uncharacterized protein</fullName>
    </submittedName>
</protein>
<keyword evidence="1" id="KW-0479">Metal-binding</keyword>
<keyword evidence="5" id="KW-0539">Nucleus</keyword>
<sequence>MRTILGLAQSPLGWLKNNCIVLRVDAYLSVLVGHPPSVRYQEICIPLPKSAHLWTAVSEDERRSLQWNEPAGREKAFHCFLMRDALDFDRRSHLPYHLTVADYHFGLCSLQVGIWEAAREAHSCESDELVLNSTPRDAVQLWRTHLDLWRISTEKDCLLRQNYFSTSTSSADIFSPLNLTLWHVSALTLHAPLKLLQGQDCCFKCRTGTAMTKQKNKARIRAWCRSSDARTAVWNAAQISRVVAHESTSPTPTARLLLNPLVIPGVLKSAIVTCSYAYHTRVCPVCTGGPPIDLVDLFSAKDEDTKLVRWKKHGEGLADWDPLRMPVCECRVMALATWFRGLLARDKTAEMEFITFLRGLGKG</sequence>
<keyword evidence="2" id="KW-0862">Zinc</keyword>
<evidence type="ECO:0000256" key="3">
    <source>
        <dbReference type="ARBA" id="ARBA00023015"/>
    </source>
</evidence>
<evidence type="ECO:0000256" key="4">
    <source>
        <dbReference type="ARBA" id="ARBA00023163"/>
    </source>
</evidence>
<evidence type="ECO:0000256" key="5">
    <source>
        <dbReference type="ARBA" id="ARBA00023242"/>
    </source>
</evidence>
<evidence type="ECO:0000313" key="6">
    <source>
        <dbReference type="EMBL" id="KAK3177151.1"/>
    </source>
</evidence>
<keyword evidence="7" id="KW-1185">Reference proteome</keyword>
<name>A0AAD9ZEI8_9LECA</name>
<dbReference type="AlphaFoldDB" id="A0AAD9ZEI8"/>